<feature type="domain" description="Peptidase M50" evidence="13">
    <location>
        <begin position="33"/>
        <end position="105"/>
    </location>
</feature>
<keyword evidence="8" id="KW-0862">Zinc</keyword>
<keyword evidence="11 12" id="KW-0472">Membrane</keyword>
<dbReference type="GO" id="GO:0008237">
    <property type="term" value="F:metallopeptidase activity"/>
    <property type="evidence" value="ECO:0007669"/>
    <property type="project" value="UniProtKB-KW"/>
</dbReference>
<evidence type="ECO:0000256" key="1">
    <source>
        <dbReference type="ARBA" id="ARBA00001947"/>
    </source>
</evidence>
<feature type="transmembrane region" description="Helical" evidence="12">
    <location>
        <begin position="36"/>
        <end position="56"/>
    </location>
</feature>
<dbReference type="GO" id="GO:0016020">
    <property type="term" value="C:membrane"/>
    <property type="evidence" value="ECO:0007669"/>
    <property type="project" value="UniProtKB-SubCell"/>
</dbReference>
<evidence type="ECO:0000256" key="9">
    <source>
        <dbReference type="ARBA" id="ARBA00022989"/>
    </source>
</evidence>
<comment type="cofactor">
    <cofactor evidence="1">
        <name>Zn(2+)</name>
        <dbReference type="ChEBI" id="CHEBI:29105"/>
    </cofactor>
</comment>
<evidence type="ECO:0000256" key="10">
    <source>
        <dbReference type="ARBA" id="ARBA00023049"/>
    </source>
</evidence>
<keyword evidence="9 12" id="KW-1133">Transmembrane helix</keyword>
<dbReference type="EMBL" id="JOTP01000009">
    <property type="protein sequence ID" value="KEP26512.1"/>
    <property type="molecule type" value="Genomic_DNA"/>
</dbReference>
<evidence type="ECO:0000256" key="5">
    <source>
        <dbReference type="ARBA" id="ARBA00022692"/>
    </source>
</evidence>
<feature type="domain" description="Peptidase M50" evidence="13">
    <location>
        <begin position="115"/>
        <end position="168"/>
    </location>
</feature>
<evidence type="ECO:0000256" key="4">
    <source>
        <dbReference type="ARBA" id="ARBA00022670"/>
    </source>
</evidence>
<comment type="caution">
    <text evidence="14">The sequence shown here is derived from an EMBL/GenBank/DDBJ whole genome shotgun (WGS) entry which is preliminary data.</text>
</comment>
<feature type="transmembrane region" description="Helical" evidence="12">
    <location>
        <begin position="115"/>
        <end position="134"/>
    </location>
</feature>
<dbReference type="OrthoDB" id="166377at2"/>
<evidence type="ECO:0000256" key="8">
    <source>
        <dbReference type="ARBA" id="ARBA00022833"/>
    </source>
</evidence>
<comment type="similarity">
    <text evidence="3">Belongs to the peptidase M50B family.</text>
</comment>
<reference evidence="14 15" key="1">
    <citation type="submission" date="2012-09" db="EMBL/GenBank/DDBJ databases">
        <title>Genome Sequence of Bacillus sp. DW5-4.</title>
        <authorList>
            <person name="Lai Q."/>
            <person name="Liu Y."/>
            <person name="Shao Z."/>
        </authorList>
    </citation>
    <scope>NUCLEOTIDE SEQUENCE [LARGE SCALE GENOMIC DNA]</scope>
    <source>
        <strain evidence="14 15">DW5-4</strain>
    </source>
</reference>
<dbReference type="CDD" id="cd06161">
    <property type="entry name" value="S2P-M50_SpoIVFB"/>
    <property type="match status" value="1"/>
</dbReference>
<dbReference type="Pfam" id="PF02163">
    <property type="entry name" value="Peptidase_M50"/>
    <property type="match status" value="2"/>
</dbReference>
<keyword evidence="15" id="KW-1185">Reference proteome</keyword>
<evidence type="ECO:0000313" key="14">
    <source>
        <dbReference type="EMBL" id="KEP26512.1"/>
    </source>
</evidence>
<dbReference type="AlphaFoldDB" id="A0A081LB86"/>
<keyword evidence="10" id="KW-0482">Metalloprotease</keyword>
<name>A0A081LB86_9BACI</name>
<evidence type="ECO:0000256" key="6">
    <source>
        <dbReference type="ARBA" id="ARBA00022723"/>
    </source>
</evidence>
<feature type="transmembrane region" description="Helical" evidence="12">
    <location>
        <begin position="166"/>
        <end position="196"/>
    </location>
</feature>
<keyword evidence="7" id="KW-0378">Hydrolase</keyword>
<dbReference type="InterPro" id="IPR008915">
    <property type="entry name" value="Peptidase_M50"/>
</dbReference>
<feature type="transmembrane region" description="Helical" evidence="12">
    <location>
        <begin position="12"/>
        <end position="30"/>
    </location>
</feature>
<dbReference type="Proteomes" id="UP000028091">
    <property type="component" value="Unassembled WGS sequence"/>
</dbReference>
<accession>A0A081LB86</accession>
<evidence type="ECO:0000256" key="7">
    <source>
        <dbReference type="ARBA" id="ARBA00022801"/>
    </source>
</evidence>
<dbReference type="RefSeq" id="WP_034321261.1">
    <property type="nucleotide sequence ID" value="NZ_JBCMYH010000010.1"/>
</dbReference>
<keyword evidence="4" id="KW-0645">Protease</keyword>
<evidence type="ECO:0000256" key="11">
    <source>
        <dbReference type="ARBA" id="ARBA00023136"/>
    </source>
</evidence>
<sequence>MNRWLLMLTKIHIHPLLWIVMAFAILSGQIKPLLCLLIIVCVHELGHAAAACYYHWRIRRIFLLPFGGAVEVEEHGNRPLKEELAVILCGPLQHVPLQLMAWFLMEASFISHDNFTIFTFYNMAIFLVNLLPIWPLDGGKLFFLLLSAFYPFQRAHALAIKGSLVFFSLLTAGLLCFAPMQFNGWVLLTFLAYSLVMEHRQRHYVRVRFLLERYYGKKEQKVEKLIPLRASAEEKVYEVLARFQKGCKHPIIIERDGMKMSQLDENELLHAYFSDRRTTSSMEDLLLPY</sequence>
<protein>
    <submittedName>
        <fullName evidence="14">Stage IV sporulation protein FB</fullName>
    </submittedName>
</protein>
<evidence type="ECO:0000313" key="15">
    <source>
        <dbReference type="Proteomes" id="UP000028091"/>
    </source>
</evidence>
<dbReference type="GO" id="GO:0046872">
    <property type="term" value="F:metal ion binding"/>
    <property type="evidence" value="ECO:0007669"/>
    <property type="project" value="UniProtKB-KW"/>
</dbReference>
<dbReference type="PANTHER" id="PTHR39188">
    <property type="entry name" value="MEMBRANE-ASSOCIATED ZINC METALLOPROTEASE M50B"/>
    <property type="match status" value="1"/>
</dbReference>
<evidence type="ECO:0000256" key="2">
    <source>
        <dbReference type="ARBA" id="ARBA00004141"/>
    </source>
</evidence>
<keyword evidence="6" id="KW-0479">Metal-binding</keyword>
<gene>
    <name evidence="14" type="ORF">BA70_19620</name>
</gene>
<dbReference type="eggNOG" id="COG1994">
    <property type="taxonomic scope" value="Bacteria"/>
</dbReference>
<organism evidence="14 15">
    <name type="scientific">Bacillus zhangzhouensis</name>
    <dbReference type="NCBI Taxonomy" id="1178540"/>
    <lineage>
        <taxon>Bacteria</taxon>
        <taxon>Bacillati</taxon>
        <taxon>Bacillota</taxon>
        <taxon>Bacilli</taxon>
        <taxon>Bacillales</taxon>
        <taxon>Bacillaceae</taxon>
        <taxon>Bacillus</taxon>
    </lineage>
</organism>
<dbReference type="PANTHER" id="PTHR39188:SF3">
    <property type="entry name" value="STAGE IV SPORULATION PROTEIN FB"/>
    <property type="match status" value="1"/>
</dbReference>
<keyword evidence="5 12" id="KW-0812">Transmembrane</keyword>
<evidence type="ECO:0000256" key="3">
    <source>
        <dbReference type="ARBA" id="ARBA00007931"/>
    </source>
</evidence>
<evidence type="ECO:0000256" key="12">
    <source>
        <dbReference type="SAM" id="Phobius"/>
    </source>
</evidence>
<proteinExistence type="inferred from homology"/>
<dbReference type="GO" id="GO:0006508">
    <property type="term" value="P:proteolysis"/>
    <property type="evidence" value="ECO:0007669"/>
    <property type="project" value="UniProtKB-KW"/>
</dbReference>
<comment type="subcellular location">
    <subcellularLocation>
        <location evidence="2">Membrane</location>
        <topology evidence="2">Multi-pass membrane protein</topology>
    </subcellularLocation>
</comment>
<evidence type="ECO:0000259" key="13">
    <source>
        <dbReference type="Pfam" id="PF02163"/>
    </source>
</evidence>